<protein>
    <submittedName>
        <fullName evidence="1">Flagellar protein</fullName>
    </submittedName>
</protein>
<keyword evidence="1" id="KW-0966">Cell projection</keyword>
<dbReference type="AlphaFoldDB" id="A0A225NN98"/>
<organism evidence="1 2">
    <name type="scientific">Marinibacterium profundimaris</name>
    <dbReference type="NCBI Taxonomy" id="1679460"/>
    <lineage>
        <taxon>Bacteria</taxon>
        <taxon>Pseudomonadati</taxon>
        <taxon>Pseudomonadota</taxon>
        <taxon>Alphaproteobacteria</taxon>
        <taxon>Rhodobacterales</taxon>
        <taxon>Paracoccaceae</taxon>
        <taxon>Marinibacterium</taxon>
    </lineage>
</organism>
<proteinExistence type="predicted"/>
<dbReference type="InterPro" id="IPR010626">
    <property type="entry name" value="DUF1217"/>
</dbReference>
<evidence type="ECO:0000313" key="2">
    <source>
        <dbReference type="Proteomes" id="UP000215377"/>
    </source>
</evidence>
<name>A0A225NN98_9RHOB</name>
<sequence>MTYQPIVAGTGLQGWRFLQATYDNQFKAFTQSAELQRDVDYFRENLAKITTAEELVADRRLLSVALGAYGLQDDINNRAFIQKILEDGTTADDALANRLADDRYKDLSEAFGFGPGQVQRTQLSYFAEEVIDRYEAQSFEIAVGNTDDTMRIALYGERVLQDMALEDKSENALWFNIMGEPPLRKLFETALGLPKGIGTVDLDRQLVYFKDKALRMFGDDSVAQFADPEKREKLVTAYMARVQIEQNAAAFSSGAAALQLLQATQR</sequence>
<reference evidence="1 2" key="1">
    <citation type="submission" date="2013-04" db="EMBL/GenBank/DDBJ databases">
        <title>Oceanicola sp. 22II1-22F33 Genome Sequencing.</title>
        <authorList>
            <person name="Lai Q."/>
            <person name="Li G."/>
            <person name="Shao Z."/>
        </authorList>
    </citation>
    <scope>NUCLEOTIDE SEQUENCE [LARGE SCALE GENOMIC DNA]</scope>
    <source>
        <strain evidence="1 2">22II1-22F33</strain>
    </source>
</reference>
<dbReference type="OrthoDB" id="7824597at2"/>
<keyword evidence="1" id="KW-0969">Cilium</keyword>
<dbReference type="EMBL" id="AQQR01000002">
    <property type="protein sequence ID" value="OWU75863.1"/>
    <property type="molecule type" value="Genomic_DNA"/>
</dbReference>
<keyword evidence="1" id="KW-0282">Flagellum</keyword>
<evidence type="ECO:0000313" key="1">
    <source>
        <dbReference type="EMBL" id="OWU75863.1"/>
    </source>
</evidence>
<dbReference type="RefSeq" id="WP_088649048.1">
    <property type="nucleotide sequence ID" value="NZ_AQQR01000002.1"/>
</dbReference>
<dbReference type="Pfam" id="PF06748">
    <property type="entry name" value="DUF1217"/>
    <property type="match status" value="1"/>
</dbReference>
<gene>
    <name evidence="1" type="ORF">ATO3_06675</name>
</gene>
<comment type="caution">
    <text evidence="1">The sequence shown here is derived from an EMBL/GenBank/DDBJ whole genome shotgun (WGS) entry which is preliminary data.</text>
</comment>
<dbReference type="Gene3D" id="1.10.3700.10">
    <property type="entry name" value="AGR C 984p-like"/>
    <property type="match status" value="1"/>
</dbReference>
<dbReference type="SUPFAM" id="SSF158837">
    <property type="entry name" value="AGR C 984p-like"/>
    <property type="match status" value="1"/>
</dbReference>
<keyword evidence="2" id="KW-1185">Reference proteome</keyword>
<accession>A0A225NN98</accession>
<dbReference type="InterPro" id="IPR023157">
    <property type="entry name" value="AGR-C-984p-like_sf"/>
</dbReference>
<dbReference type="Proteomes" id="UP000215377">
    <property type="component" value="Unassembled WGS sequence"/>
</dbReference>